<dbReference type="PDBsum" id="2XF3"/>
<keyword evidence="5 6" id="KW-0002">3D-structure</keyword>
<reference evidence="4" key="1">
    <citation type="journal article" date="2002" name="Microbiology">
        <title>The clavulanic acid biosynthetic cluster of Streptomyces clavuligerus: genetic organization of the region upstream of the car gene.</title>
        <authorList>
            <person name="Mellado E."/>
            <person name="Lorenzana L.M."/>
            <person name="Rodriguez-Saiz M."/>
            <person name="Diez B."/>
            <person name="Liras P."/>
            <person name="Barredo J.L."/>
        </authorList>
    </citation>
    <scope>NUCLEOTIDE SEQUENCE</scope>
</reference>
<evidence type="ECO:0000259" key="2">
    <source>
        <dbReference type="Pfam" id="PF13354"/>
    </source>
</evidence>
<dbReference type="Pfam" id="PF13354">
    <property type="entry name" value="Beta-lactamase2"/>
    <property type="match status" value="1"/>
</dbReference>
<dbReference type="GO" id="GO:0046677">
    <property type="term" value="P:response to antibiotic"/>
    <property type="evidence" value="ECO:0007669"/>
    <property type="project" value="InterPro"/>
</dbReference>
<dbReference type="PDBsum" id="2XFS"/>
<organism evidence="4">
    <name type="scientific">Streptomyces clavuligerus</name>
    <dbReference type="NCBI Taxonomy" id="1901"/>
    <lineage>
        <taxon>Bacteria</taxon>
        <taxon>Bacillati</taxon>
        <taxon>Actinomycetota</taxon>
        <taxon>Actinomycetes</taxon>
        <taxon>Kitasatosporales</taxon>
        <taxon>Streptomycetaceae</taxon>
        <taxon>Streptomyces</taxon>
    </lineage>
</organism>
<feature type="region of interest" description="Disordered" evidence="1">
    <location>
        <begin position="443"/>
        <end position="466"/>
    </location>
</feature>
<accession>Q8KRB7</accession>
<dbReference type="PANTHER" id="PTHR35333:SF5">
    <property type="entry name" value="CONSERVED LIPOPROTEIN LPQF-RELATED"/>
    <property type="match status" value="1"/>
</dbReference>
<dbReference type="SMR" id="Q8KRB7"/>
<dbReference type="Gene3D" id="1.10.8.620">
    <property type="entry name" value="ORF12 helical bundle domain-like"/>
    <property type="match status" value="1"/>
</dbReference>
<dbReference type="EvolutionaryTrace" id="Q8KRB7"/>
<dbReference type="InterPro" id="IPR040846">
    <property type="entry name" value="ORF_12_N"/>
</dbReference>
<dbReference type="Gene3D" id="3.10.450.280">
    <property type="match status" value="1"/>
</dbReference>
<dbReference type="EMBL" id="AY034175">
    <property type="protein sequence ID" value="AAK56490.1"/>
    <property type="molecule type" value="Genomic_DNA"/>
</dbReference>
<dbReference type="PDBsum" id="2XEP"/>
<reference evidence="5 6" key="2">
    <citation type="journal article" date="2013" name="Acta Crystallogr. D">
        <title>Structural and mechanistic studies of the orf12 gene product from the clavulanic acid biosynthesis pathway.</title>
        <authorList>
            <person name="Valegard K."/>
            <person name="Iqbal A."/>
            <person name="Kershaw N.J."/>
            <person name="Ivison D."/>
            <person name="Genereux C."/>
            <person name="Dubus A."/>
            <person name="Blikstad C."/>
            <person name="Demetriades M."/>
            <person name="Hopkinson R.J."/>
            <person name="Lloyd A.J."/>
            <person name="Roper D.I."/>
            <person name="Schofield C.J."/>
            <person name="Andersson I."/>
            <person name="McDonough M.A."/>
        </authorList>
    </citation>
    <scope>X-RAY CRYSTALLOGRAPHY (1.50 ANGSTROMS) OF 9-466</scope>
</reference>
<dbReference type="PANTHER" id="PTHR35333">
    <property type="entry name" value="BETA-LACTAMASE"/>
    <property type="match status" value="1"/>
</dbReference>
<dbReference type="GO" id="GO:0030655">
    <property type="term" value="P:beta-lactam antibiotic catabolic process"/>
    <property type="evidence" value="ECO:0007669"/>
    <property type="project" value="InterPro"/>
</dbReference>
<dbReference type="PDB" id="2XFT">
    <property type="method" value="X-ray"/>
    <property type="resolution" value="1.80 A"/>
    <property type="chains" value="A/B=9-466"/>
</dbReference>
<dbReference type="SUPFAM" id="SSF56601">
    <property type="entry name" value="beta-lactamase/transpeptidase-like"/>
    <property type="match status" value="1"/>
</dbReference>
<dbReference type="InterPro" id="IPR012338">
    <property type="entry name" value="Beta-lactam/transpept-like"/>
</dbReference>
<dbReference type="AlphaFoldDB" id="Q8KRB7"/>
<evidence type="ECO:0000313" key="4">
    <source>
        <dbReference type="EMBL" id="AAK56490.1"/>
    </source>
</evidence>
<sequence length="466" mass="50641">MAEGRQGAMMKKADSVPTPAEAALAAQTALAADDSPMGDAARWAMGLLTSSGLPRPEDVAARFIPTFAAAGNFAETVREWRSKGPFTVRAYHPVAHKGWVVLSAPAGVRYILSLTLDSSGLIRILTLKPETVIPDMVTWNDVEETLHTPGVQHSVYAVRLTPDGHEVLHASAPERPMPTGSAYKLYLMRALVAEIEKGTVGWDEILTLTPELRSLPTGDMQDLPDGTRVTVRETAHKMIALSDNTGADLVADRLGREVVERSLAAAGHHDPSLMRPFLTSHEVFELGWGDPERRAEWVRQDEAGRRELLEKMAGVMTVRGSDLGATVHQLGIDWHMDAFDVVRVLEGLLQDSGRDTSGTVEEILTAYPGLLIDEERWRRVYFKAGSSPGVMMFCWLLQDHAGISYVLVLRQSADEQRLIGDGLFLRGIGAKIIEAEAKLLSSGERRGAGTAAAGDDRASAGEAARR</sequence>
<dbReference type="PDB" id="2XH9">
    <property type="method" value="X-ray"/>
    <property type="resolution" value="1.80 A"/>
    <property type="chains" value="A/B=9-466"/>
</dbReference>
<evidence type="ECO:0007829" key="6">
    <source>
        <dbReference type="PDB" id="2XF3"/>
    </source>
</evidence>
<evidence type="ECO:0007829" key="5">
    <source>
        <dbReference type="PDB" id="2XEP"/>
    </source>
</evidence>
<dbReference type="InterPro" id="IPR045155">
    <property type="entry name" value="Beta-lactam_cat"/>
</dbReference>
<dbReference type="PDBsum" id="2XH9"/>
<dbReference type="PDB" id="2XFS">
    <property type="method" value="X-ray"/>
    <property type="resolution" value="1.80 A"/>
    <property type="chains" value="A/B=9-466"/>
</dbReference>
<feature type="compositionally biased region" description="Basic and acidic residues" evidence="1">
    <location>
        <begin position="454"/>
        <end position="466"/>
    </location>
</feature>
<proteinExistence type="evidence at protein level"/>
<evidence type="ECO:0000259" key="3">
    <source>
        <dbReference type="Pfam" id="PF18042"/>
    </source>
</evidence>
<name>Q8KRB7_STRCL</name>
<feature type="domain" description="Beta-lactamase class A catalytic" evidence="2">
    <location>
        <begin position="170"/>
        <end position="281"/>
    </location>
</feature>
<dbReference type="Pfam" id="PF18042">
    <property type="entry name" value="ORF_12_N"/>
    <property type="match status" value="1"/>
</dbReference>
<protein>
    <submittedName>
        <fullName evidence="4">Uncharacterized protein</fullName>
    </submittedName>
</protein>
<dbReference type="PDB" id="2XF3">
    <property type="method" value="X-ray"/>
    <property type="resolution" value="1.55 A"/>
    <property type="chains" value="A/B=9-466"/>
</dbReference>
<feature type="domain" description="ORF 12 gene product N-terminal" evidence="3">
    <location>
        <begin position="33"/>
        <end position="122"/>
    </location>
</feature>
<dbReference type="PDBsum" id="2XFT"/>
<dbReference type="GO" id="GO:0008800">
    <property type="term" value="F:beta-lactamase activity"/>
    <property type="evidence" value="ECO:0007669"/>
    <property type="project" value="InterPro"/>
</dbReference>
<evidence type="ECO:0000256" key="1">
    <source>
        <dbReference type="SAM" id="MobiDB-lite"/>
    </source>
</evidence>
<dbReference type="PDB" id="2XGN">
    <property type="method" value="X-ray"/>
    <property type="resolution" value="1.70 A"/>
    <property type="chains" value="A/B=9-466"/>
</dbReference>
<dbReference type="Gene3D" id="3.40.710.10">
    <property type="entry name" value="DD-peptidase/beta-lactamase superfamily"/>
    <property type="match status" value="1"/>
</dbReference>
<dbReference type="InterPro" id="IPR000871">
    <property type="entry name" value="Beta-lactam_class-A"/>
</dbReference>
<dbReference type="PDBsum" id="2XGN"/>
<dbReference type="PDB" id="2XEP">
    <property type="method" value="X-ray"/>
    <property type="resolution" value="1.50 A"/>
    <property type="chains" value="A/B=9-466"/>
</dbReference>